<dbReference type="InterPro" id="IPR002942">
    <property type="entry name" value="S4_RNA-bd"/>
</dbReference>
<dbReference type="InterPro" id="IPR036986">
    <property type="entry name" value="S4_RNA-bd_sf"/>
</dbReference>
<protein>
    <submittedName>
        <fullName evidence="3">RNA-binding protein</fullName>
    </submittedName>
</protein>
<dbReference type="CDD" id="cd00165">
    <property type="entry name" value="S4"/>
    <property type="match status" value="1"/>
</dbReference>
<dbReference type="RefSeq" id="WP_021920419.1">
    <property type="nucleotide sequence ID" value="NZ_CAKXKJ010000011.1"/>
</dbReference>
<comment type="caution">
    <text evidence="3">The sequence shown here is derived from an EMBL/GenBank/DDBJ whole genome shotgun (WGS) entry which is preliminary data.</text>
</comment>
<dbReference type="InterPro" id="IPR040591">
    <property type="entry name" value="RqcP2_RBD"/>
</dbReference>
<keyword evidence="1" id="KW-0694">RNA-binding</keyword>
<evidence type="ECO:0000256" key="1">
    <source>
        <dbReference type="PROSITE-ProRule" id="PRU00182"/>
    </source>
</evidence>
<dbReference type="SMART" id="SM00363">
    <property type="entry name" value="S4"/>
    <property type="match status" value="1"/>
</dbReference>
<organism evidence="3 4">
    <name type="scientific">Evtepia gabavorous</name>
    <dbReference type="NCBI Taxonomy" id="2211183"/>
    <lineage>
        <taxon>Bacteria</taxon>
        <taxon>Bacillati</taxon>
        <taxon>Bacillota</taxon>
        <taxon>Clostridia</taxon>
        <taxon>Eubacteriales</taxon>
        <taxon>Evtepia</taxon>
    </lineage>
</organism>
<dbReference type="Proteomes" id="UP000260649">
    <property type="component" value="Unassembled WGS sequence"/>
</dbReference>
<dbReference type="EMBL" id="QQRQ01000019">
    <property type="protein sequence ID" value="RFT06004.1"/>
    <property type="molecule type" value="Genomic_DNA"/>
</dbReference>
<feature type="domain" description="RNA-binding S4" evidence="2">
    <location>
        <begin position="189"/>
        <end position="249"/>
    </location>
</feature>
<accession>A0A3E2B1Z2</accession>
<proteinExistence type="predicted"/>
<dbReference type="Pfam" id="PF17774">
    <property type="entry name" value="YlmH_RBD"/>
    <property type="match status" value="1"/>
</dbReference>
<sequence length="265" mass="29070">MRKTELLDKYARDGDSRLLLARVLDQWQRAEQRGVPTHTGFLSPAEQAVSADLLMAAAPGQGILAGGYPDAERRLWAFLPDWLEEETWQQGEECPLCALEVETPPGAGLTHRDYLGSLMGLGLTREKLGDILLSQQGAQVVVLREVLPILLSQWEKVGRYPVRLTPIPLAQLRPVPGERKQIRATVASPRLDAVAAAGFSIPRSRAAELIRGGRVMVNHRPCGKADKAVEAGDVLTCRGLGKCVLREIGGTSKRGRTILELERYL</sequence>
<evidence type="ECO:0000259" key="2">
    <source>
        <dbReference type="SMART" id="SM00363"/>
    </source>
</evidence>
<evidence type="ECO:0000313" key="4">
    <source>
        <dbReference type="Proteomes" id="UP000260649"/>
    </source>
</evidence>
<dbReference type="GO" id="GO:0003723">
    <property type="term" value="F:RNA binding"/>
    <property type="evidence" value="ECO:0007669"/>
    <property type="project" value="UniProtKB-KW"/>
</dbReference>
<dbReference type="Gene3D" id="3.10.290.10">
    <property type="entry name" value="RNA-binding S4 domain"/>
    <property type="match status" value="1"/>
</dbReference>
<dbReference type="Gene3D" id="3.30.70.330">
    <property type="match status" value="1"/>
</dbReference>
<dbReference type="InterPro" id="IPR012677">
    <property type="entry name" value="Nucleotide-bd_a/b_plait_sf"/>
</dbReference>
<dbReference type="OrthoDB" id="9812787at2"/>
<dbReference type="Pfam" id="PF01479">
    <property type="entry name" value="S4"/>
    <property type="match status" value="1"/>
</dbReference>
<dbReference type="Gene3D" id="3.30.1370.160">
    <property type="match status" value="1"/>
</dbReference>
<dbReference type="SUPFAM" id="SSF55174">
    <property type="entry name" value="Alpha-L RNA-binding motif"/>
    <property type="match status" value="1"/>
</dbReference>
<dbReference type="GeneID" id="97996004"/>
<dbReference type="PROSITE" id="PS50889">
    <property type="entry name" value="S4"/>
    <property type="match status" value="1"/>
</dbReference>
<gene>
    <name evidence="3" type="ORF">DV520_09685</name>
</gene>
<dbReference type="AlphaFoldDB" id="A0A3E2B1Z2"/>
<reference evidence="3 4" key="1">
    <citation type="submission" date="2018-07" db="EMBL/GenBank/DDBJ databases">
        <title>GABA Modulating Bacteria of the Human Gut Microbiota.</title>
        <authorList>
            <person name="Strandwitz P."/>
            <person name="Kim K.H."/>
            <person name="Terekhova D."/>
            <person name="Liu J.K."/>
            <person name="Sharma A."/>
            <person name="Levering J."/>
            <person name="Mcdonald D."/>
            <person name="Dietrich D."/>
            <person name="Ramadhar T.R."/>
            <person name="Lekbua A."/>
            <person name="Mroue N."/>
            <person name="Liston C."/>
            <person name="Stewart E.J."/>
            <person name="Dubin M.J."/>
            <person name="Zengler K."/>
            <person name="Knight R."/>
            <person name="Gilbert J.A."/>
            <person name="Clardy J."/>
            <person name="Lewis K."/>
        </authorList>
    </citation>
    <scope>NUCLEOTIDE SEQUENCE [LARGE SCALE GENOMIC DNA]</scope>
    <source>
        <strain evidence="3 4">KLE1738</strain>
    </source>
</reference>
<name>A0A3E2B1Z2_9FIRM</name>
<evidence type="ECO:0000313" key="3">
    <source>
        <dbReference type="EMBL" id="RFT06004.1"/>
    </source>
</evidence>
<keyword evidence="4" id="KW-1185">Reference proteome</keyword>